<comment type="similarity">
    <text evidence="3 11">Belongs to the hexokinase family.</text>
</comment>
<dbReference type="GO" id="GO:0005524">
    <property type="term" value="F:ATP binding"/>
    <property type="evidence" value="ECO:0007669"/>
    <property type="project" value="UniProtKB-UniRule"/>
</dbReference>
<feature type="domain" description="Hexokinase N-terminal" evidence="12">
    <location>
        <begin position="20"/>
        <end position="219"/>
    </location>
</feature>
<reference evidence="15" key="1">
    <citation type="submission" date="2017-02" db="EMBL/GenBank/DDBJ databases">
        <authorList>
            <person name="Tafer H."/>
            <person name="Lopandic K."/>
        </authorList>
    </citation>
    <scope>NUCLEOTIDE SEQUENCE [LARGE SCALE GENOMIC DNA]</scope>
    <source>
        <strain evidence="15">CBS 366.77</strain>
    </source>
</reference>
<dbReference type="GO" id="GO:0005536">
    <property type="term" value="F:D-glucose binding"/>
    <property type="evidence" value="ECO:0007669"/>
    <property type="project" value="InterPro"/>
</dbReference>
<evidence type="ECO:0000313" key="14">
    <source>
        <dbReference type="EMBL" id="RJE25305.1"/>
    </source>
</evidence>
<keyword evidence="15" id="KW-1185">Reference proteome</keyword>
<dbReference type="InterPro" id="IPR043129">
    <property type="entry name" value="ATPase_NBD"/>
</dbReference>
<dbReference type="UniPathway" id="UPA00109">
    <property type="reaction ID" value="UER00180"/>
</dbReference>
<dbReference type="STRING" id="2070753.A0A3A3A5Q1"/>
<dbReference type="AlphaFoldDB" id="A0A3A3A5Q1"/>
<keyword evidence="8 11" id="KW-0324">Glycolysis</keyword>
<dbReference type="InterPro" id="IPR001312">
    <property type="entry name" value="Hexokinase"/>
</dbReference>
<dbReference type="GO" id="GO:0004340">
    <property type="term" value="F:glucokinase activity"/>
    <property type="evidence" value="ECO:0007669"/>
    <property type="project" value="TreeGrafter"/>
</dbReference>
<evidence type="ECO:0000256" key="6">
    <source>
        <dbReference type="ARBA" id="ARBA00022777"/>
    </source>
</evidence>
<evidence type="ECO:0000256" key="8">
    <source>
        <dbReference type="ARBA" id="ARBA00023152"/>
    </source>
</evidence>
<comment type="pathway">
    <text evidence="1">Carbohydrate degradation; glycolysis; D-glyceraldehyde 3-phosphate and glycerone phosphate from D-glucose: step 1/4.</text>
</comment>
<evidence type="ECO:0000256" key="10">
    <source>
        <dbReference type="ARBA" id="ARBA00047905"/>
    </source>
</evidence>
<gene>
    <name evidence="14" type="ORF">PHISCL_02334</name>
</gene>
<evidence type="ECO:0000256" key="2">
    <source>
        <dbReference type="ARBA" id="ARBA00005028"/>
    </source>
</evidence>
<dbReference type="Pfam" id="PF00349">
    <property type="entry name" value="Hexokinase_1"/>
    <property type="match status" value="1"/>
</dbReference>
<keyword evidence="5 11" id="KW-0547">Nucleotide-binding</keyword>
<dbReference type="GO" id="GO:0006096">
    <property type="term" value="P:glycolytic process"/>
    <property type="evidence" value="ECO:0007669"/>
    <property type="project" value="UniProtKB-UniPathway"/>
</dbReference>
<name>A0A3A3A5Q1_9EURO</name>
<dbReference type="PROSITE" id="PS51748">
    <property type="entry name" value="HEXOKINASE_2"/>
    <property type="match status" value="1"/>
</dbReference>
<evidence type="ECO:0000256" key="4">
    <source>
        <dbReference type="ARBA" id="ARBA00022679"/>
    </source>
</evidence>
<evidence type="ECO:0000256" key="7">
    <source>
        <dbReference type="ARBA" id="ARBA00022840"/>
    </source>
</evidence>
<feature type="domain" description="Hexokinase C-terminal" evidence="13">
    <location>
        <begin position="226"/>
        <end position="467"/>
    </location>
</feature>
<evidence type="ECO:0000259" key="12">
    <source>
        <dbReference type="Pfam" id="PF00349"/>
    </source>
</evidence>
<protein>
    <recommendedName>
        <fullName evidence="11">Phosphotransferase</fullName>
        <ecNumber evidence="11">2.7.1.-</ecNumber>
    </recommendedName>
</protein>
<keyword evidence="7 11" id="KW-0067">ATP-binding</keyword>
<comment type="caution">
    <text evidence="14">The sequence shown here is derived from an EMBL/GenBank/DDBJ whole genome shotgun (WGS) entry which is preliminary data.</text>
</comment>
<evidence type="ECO:0000259" key="13">
    <source>
        <dbReference type="Pfam" id="PF03727"/>
    </source>
</evidence>
<organism evidence="14 15">
    <name type="scientific">Aspergillus sclerotialis</name>
    <dbReference type="NCBI Taxonomy" id="2070753"/>
    <lineage>
        <taxon>Eukaryota</taxon>
        <taxon>Fungi</taxon>
        <taxon>Dikarya</taxon>
        <taxon>Ascomycota</taxon>
        <taxon>Pezizomycotina</taxon>
        <taxon>Eurotiomycetes</taxon>
        <taxon>Eurotiomycetidae</taxon>
        <taxon>Eurotiales</taxon>
        <taxon>Aspergillaceae</taxon>
        <taxon>Aspergillus</taxon>
        <taxon>Aspergillus subgen. Polypaecilum</taxon>
    </lineage>
</organism>
<comment type="catalytic activity">
    <reaction evidence="10">
        <text>D-fructose + ATP = D-fructose 6-phosphate + ADP + H(+)</text>
        <dbReference type="Rhea" id="RHEA:16125"/>
        <dbReference type="ChEBI" id="CHEBI:15378"/>
        <dbReference type="ChEBI" id="CHEBI:30616"/>
        <dbReference type="ChEBI" id="CHEBI:37721"/>
        <dbReference type="ChEBI" id="CHEBI:61527"/>
        <dbReference type="ChEBI" id="CHEBI:456216"/>
        <dbReference type="EC" id="2.7.1.1"/>
    </reaction>
    <physiologicalReaction direction="left-to-right" evidence="10">
        <dbReference type="Rhea" id="RHEA:16126"/>
    </physiologicalReaction>
</comment>
<comment type="catalytic activity">
    <reaction evidence="9">
        <text>a D-hexose + ATP = a D-hexose 6-phosphate + ADP + H(+)</text>
        <dbReference type="Rhea" id="RHEA:22740"/>
        <dbReference type="ChEBI" id="CHEBI:4194"/>
        <dbReference type="ChEBI" id="CHEBI:15378"/>
        <dbReference type="ChEBI" id="CHEBI:30616"/>
        <dbReference type="ChEBI" id="CHEBI:229467"/>
        <dbReference type="ChEBI" id="CHEBI:456216"/>
        <dbReference type="EC" id="2.7.1.1"/>
    </reaction>
    <physiologicalReaction direction="left-to-right" evidence="9">
        <dbReference type="Rhea" id="RHEA:22741"/>
    </physiologicalReaction>
</comment>
<evidence type="ECO:0000256" key="3">
    <source>
        <dbReference type="ARBA" id="ARBA00009225"/>
    </source>
</evidence>
<dbReference type="Proteomes" id="UP000266188">
    <property type="component" value="Unassembled WGS sequence"/>
</dbReference>
<dbReference type="Gene3D" id="3.30.420.40">
    <property type="match status" value="1"/>
</dbReference>
<proteinExistence type="inferred from homology"/>
<dbReference type="EC" id="2.7.1.-" evidence="11"/>
<dbReference type="Gene3D" id="3.40.367.20">
    <property type="match status" value="1"/>
</dbReference>
<dbReference type="PANTHER" id="PTHR19443:SF16">
    <property type="entry name" value="HEXOKINASE TYPE 1-RELATED"/>
    <property type="match status" value="1"/>
</dbReference>
<accession>A0A3A3A5Q1</accession>
<dbReference type="GO" id="GO:0006006">
    <property type="term" value="P:glucose metabolic process"/>
    <property type="evidence" value="ECO:0007669"/>
    <property type="project" value="TreeGrafter"/>
</dbReference>
<evidence type="ECO:0000256" key="5">
    <source>
        <dbReference type="ARBA" id="ARBA00022741"/>
    </source>
</evidence>
<keyword evidence="6 11" id="KW-0418">Kinase</keyword>
<dbReference type="GO" id="GO:0019158">
    <property type="term" value="F:mannokinase activity"/>
    <property type="evidence" value="ECO:0007669"/>
    <property type="project" value="TreeGrafter"/>
</dbReference>
<dbReference type="GO" id="GO:0008865">
    <property type="term" value="F:fructokinase activity"/>
    <property type="evidence" value="ECO:0007669"/>
    <property type="project" value="TreeGrafter"/>
</dbReference>
<dbReference type="OrthoDB" id="419537at2759"/>
<evidence type="ECO:0000256" key="11">
    <source>
        <dbReference type="RuleBase" id="RU362007"/>
    </source>
</evidence>
<evidence type="ECO:0000256" key="1">
    <source>
        <dbReference type="ARBA" id="ARBA00004888"/>
    </source>
</evidence>
<comment type="pathway">
    <text evidence="2">Carbohydrate metabolism; hexose metabolism.</text>
</comment>
<dbReference type="InterPro" id="IPR022673">
    <property type="entry name" value="Hexokinase_C"/>
</dbReference>
<dbReference type="InterPro" id="IPR022672">
    <property type="entry name" value="Hexokinase_N"/>
</dbReference>
<dbReference type="GO" id="GO:0005739">
    <property type="term" value="C:mitochondrion"/>
    <property type="evidence" value="ECO:0007669"/>
    <property type="project" value="TreeGrafter"/>
</dbReference>
<dbReference type="SUPFAM" id="SSF53067">
    <property type="entry name" value="Actin-like ATPase domain"/>
    <property type="match status" value="2"/>
</dbReference>
<sequence>MQGLRPEILAGIPDDMYSIVRRIEDSFAISTPDLRKLANHFERQLERGLTMDGSDIPMNLSWVMGYPTGKEKGRYLSVDFGGTNVRVCNTLLQGREEDFQMTQEKYKLPVHLRSTSAEKLWDFVACCVGEFIEKHHDECEGQRNQTGRMPLAFTFSYPVTQTSITDGILQKWTKALSVSGVEGNDVVSQFQAALDKRKVPVQIVALVNDTMGALISSNYRDPEVKISSVISTGCNAAYMEDYRSITKIESHFGPDQEASDRLMGINTELGAYDNSRNMLPLTHFDETVDRLSAHPGTQMYEKMVAGLYLGEIYRMILIELHGLGMISPGKDLPILERPDVIDASFLSVAEADMSRSLDEIKDLFKEKLQMDLTPDEVKVCRYLVELVGTRAARLYACSIAAICRRMKVTTCRVGADGSVFHKYTHFKERSLHALREILDWPYFSEDFVTFHNAEDGSGVGAAIIAAMALEKQGGGTLSPKAGF</sequence>
<dbReference type="GO" id="GO:0005829">
    <property type="term" value="C:cytosol"/>
    <property type="evidence" value="ECO:0007669"/>
    <property type="project" value="TreeGrafter"/>
</dbReference>
<dbReference type="Gene3D" id="1.10.287.1250">
    <property type="match status" value="1"/>
</dbReference>
<evidence type="ECO:0000256" key="9">
    <source>
        <dbReference type="ARBA" id="ARBA00044613"/>
    </source>
</evidence>
<dbReference type="PRINTS" id="PR00475">
    <property type="entry name" value="HEXOKINASE"/>
</dbReference>
<dbReference type="EMBL" id="MVGC01000051">
    <property type="protein sequence ID" value="RJE25305.1"/>
    <property type="molecule type" value="Genomic_DNA"/>
</dbReference>
<dbReference type="GO" id="GO:0001678">
    <property type="term" value="P:intracellular glucose homeostasis"/>
    <property type="evidence" value="ECO:0007669"/>
    <property type="project" value="InterPro"/>
</dbReference>
<evidence type="ECO:0000313" key="15">
    <source>
        <dbReference type="Proteomes" id="UP000266188"/>
    </source>
</evidence>
<dbReference type="GO" id="GO:0006013">
    <property type="term" value="P:mannose metabolic process"/>
    <property type="evidence" value="ECO:0007669"/>
    <property type="project" value="TreeGrafter"/>
</dbReference>
<dbReference type="Pfam" id="PF03727">
    <property type="entry name" value="Hexokinase_2"/>
    <property type="match status" value="1"/>
</dbReference>
<keyword evidence="4 11" id="KW-0808">Transferase</keyword>
<dbReference type="PANTHER" id="PTHR19443">
    <property type="entry name" value="HEXOKINASE"/>
    <property type="match status" value="1"/>
</dbReference>